<dbReference type="Pfam" id="PF09820">
    <property type="entry name" value="AAA-ATPase_like"/>
    <property type="match status" value="1"/>
</dbReference>
<comment type="catalytic activity">
    <reaction evidence="8">
        <text>L-threonyl-[protein] + ATP = O-phospho-L-threonyl-[protein] + ADP + H(+)</text>
        <dbReference type="Rhea" id="RHEA:46608"/>
        <dbReference type="Rhea" id="RHEA-COMP:11060"/>
        <dbReference type="Rhea" id="RHEA-COMP:11605"/>
        <dbReference type="ChEBI" id="CHEBI:15378"/>
        <dbReference type="ChEBI" id="CHEBI:30013"/>
        <dbReference type="ChEBI" id="CHEBI:30616"/>
        <dbReference type="ChEBI" id="CHEBI:61977"/>
        <dbReference type="ChEBI" id="CHEBI:456216"/>
        <dbReference type="EC" id="2.7.11.1"/>
    </reaction>
</comment>
<dbReference type="InterPro" id="IPR036388">
    <property type="entry name" value="WH-like_DNA-bd_sf"/>
</dbReference>
<dbReference type="EMBL" id="CAADFY010000055">
    <property type="protein sequence ID" value="VFK54787.1"/>
    <property type="molecule type" value="Genomic_DNA"/>
</dbReference>
<keyword evidence="4" id="KW-0547">Nucleotide-binding</keyword>
<reference evidence="12" key="1">
    <citation type="submission" date="2019-02" db="EMBL/GenBank/DDBJ databases">
        <authorList>
            <person name="Gruber-Vodicka R. H."/>
            <person name="Seah K. B. B."/>
        </authorList>
    </citation>
    <scope>NUCLEOTIDE SEQUENCE</scope>
    <source>
        <strain evidence="13">BECK_BY2</strain>
        <strain evidence="12">BECK_BY3</strain>
    </source>
</reference>
<evidence type="ECO:0000256" key="4">
    <source>
        <dbReference type="ARBA" id="ARBA00022741"/>
    </source>
</evidence>
<evidence type="ECO:0000256" key="6">
    <source>
        <dbReference type="ARBA" id="ARBA00022840"/>
    </source>
</evidence>
<dbReference type="Pfam" id="PF16095">
    <property type="entry name" value="COR-A"/>
    <property type="match status" value="1"/>
</dbReference>
<evidence type="ECO:0000256" key="5">
    <source>
        <dbReference type="ARBA" id="ARBA00022777"/>
    </source>
</evidence>
<dbReference type="InterPro" id="IPR020859">
    <property type="entry name" value="ROC"/>
</dbReference>
<evidence type="ECO:0000256" key="8">
    <source>
        <dbReference type="ARBA" id="ARBA00047899"/>
    </source>
</evidence>
<dbReference type="InterPro" id="IPR012547">
    <property type="entry name" value="PDDEXK_9"/>
</dbReference>
<keyword evidence="3" id="KW-0677">Repeat</keyword>
<dbReference type="GO" id="GO:0016301">
    <property type="term" value="F:kinase activity"/>
    <property type="evidence" value="ECO:0007669"/>
    <property type="project" value="UniProtKB-KW"/>
</dbReference>
<evidence type="ECO:0000256" key="7">
    <source>
        <dbReference type="ARBA" id="ARBA00023134"/>
    </source>
</evidence>
<keyword evidence="7" id="KW-0342">GTP-binding</keyword>
<keyword evidence="10" id="KW-0472">Membrane</keyword>
<accession>A0A450ZM07</accession>
<evidence type="ECO:0000313" key="12">
    <source>
        <dbReference type="EMBL" id="VFK54787.1"/>
    </source>
</evidence>
<name>A0A450ZM07_9GAMM</name>
<dbReference type="PANTHER" id="PTHR34825:SF1">
    <property type="entry name" value="AAA-ATPASE-LIKE DOMAIN-CONTAINING PROTEIN"/>
    <property type="match status" value="1"/>
</dbReference>
<evidence type="ECO:0000259" key="11">
    <source>
        <dbReference type="PROSITE" id="PS51424"/>
    </source>
</evidence>
<keyword evidence="10" id="KW-0812">Transmembrane</keyword>
<comment type="catalytic activity">
    <reaction evidence="9">
        <text>L-seryl-[protein] + ATP = O-phospho-L-seryl-[protein] + ADP + H(+)</text>
        <dbReference type="Rhea" id="RHEA:17989"/>
        <dbReference type="Rhea" id="RHEA-COMP:9863"/>
        <dbReference type="Rhea" id="RHEA-COMP:11604"/>
        <dbReference type="ChEBI" id="CHEBI:15378"/>
        <dbReference type="ChEBI" id="CHEBI:29999"/>
        <dbReference type="ChEBI" id="CHEBI:30616"/>
        <dbReference type="ChEBI" id="CHEBI:83421"/>
        <dbReference type="ChEBI" id="CHEBI:456216"/>
        <dbReference type="EC" id="2.7.11.1"/>
    </reaction>
</comment>
<keyword evidence="10" id="KW-1133">Transmembrane helix</keyword>
<feature type="transmembrane region" description="Helical" evidence="10">
    <location>
        <begin position="1094"/>
        <end position="1113"/>
    </location>
</feature>
<dbReference type="PRINTS" id="PR00449">
    <property type="entry name" value="RASTRNSFRMNG"/>
</dbReference>
<dbReference type="InterPro" id="IPR027417">
    <property type="entry name" value="P-loop_NTPase"/>
</dbReference>
<sequence length="1117" mass="128555">MKNLKKLSIGIQDFEELRQGGYIYVDKTEPIHRLITSGVAWFLSRPRRFGKSLLVSTLEAIFQGRRDLFQGLWIEDSDYDWLVYPVIHIDMSRVTFQTPKQFQSELVRQLNESAMDHGLEPVAFDQAALVLDHLIGRLARKKGKVVVLVDEYDKPILKYLTDIPKALETRDRLRDFYTILKAQNKNLRFVFLTGVSRFSKISVFSEINHLNDITYDKKYATILGYTQTELESDFSAHIHSIASQESLSPSELLDRIQSWYNGYRFHPSVQAVYNPFSCLLYFDKREFKSWWFDTGTPTFLIDLLRASSLSVAELERKVVSESDFSNFEVDRLKPLPLLHQTGYLTITDYNPQSRLYTLDYPNREVREAFLIHLIETFSGRKSENVANDLWYLQIALAAQDPDTFFTILTSILASIPYDIQIRLERYYQSLFYLIFQLIGMHVHTEVRTATGRIDATVELNSGIWIFEFKLDDSAEAALAQIREKDYAAPYSASGRPIYLVGVNFDSEKRNVSDWKIETIELHNGKLQKKIRRVRAIFIGNGDAGKTSLIRALNGETVMEGGTDMTCGIEISEWQVGDTELTAHFWDFGGQVIAHATHQFFLRARCVYVLVLNARSADSNPNQQAEYWLEFVRAFGSNASVLLVGNKCDLIPVQVDLNRLRKRHPNIQGFYGISATQYQGNFAREFDIFRDAFTTQLARAGEVQPWFFQNEFSVIEKLREESRQNPFLEKPIFDGLCDKYGIDREKRQDFLILLDQLGEVIHFPALYKAGFRAFLLNPRWLTHGIYQLLYSDVLQDAEGILRWNDVRAILKDRSIVDEQGNRLIYPEEKLDFLLRAMVEFRLCYPAPHASGNIIPGNTTNKKWIVPNLLPSDQPQVIDFDRQGALRFDFQFETFLPRHVLGMFMVEHYRDIRNNQAWQHGVCLESRQWGKTQALVRADYQSRVLALAITGPHVNQYFPVLYKSILEILERMPKLSVTKRLHLDEKARIRGGREYPGEEPTEDFENLLAVKAMGAREFSCKFGTYDLQALFRPIPKEMEQAEGAPIMESFPEPALRQKTTGSLWEILSGLGGLVAIISGVVAWFKKFPQLPDSLGMALIAIGGVMSLGALIVWLWRRGK</sequence>
<organism evidence="12">
    <name type="scientific">Candidatus Kentrum sp. TUN</name>
    <dbReference type="NCBI Taxonomy" id="2126343"/>
    <lineage>
        <taxon>Bacteria</taxon>
        <taxon>Pseudomonadati</taxon>
        <taxon>Pseudomonadota</taxon>
        <taxon>Gammaproteobacteria</taxon>
        <taxon>Candidatus Kentrum</taxon>
    </lineage>
</organism>
<evidence type="ECO:0000256" key="1">
    <source>
        <dbReference type="ARBA" id="ARBA00012513"/>
    </source>
</evidence>
<keyword evidence="5 12" id="KW-0418">Kinase</keyword>
<dbReference type="Pfam" id="PF25497">
    <property type="entry name" value="COR-B"/>
    <property type="match status" value="1"/>
</dbReference>
<dbReference type="Gene3D" id="3.30.310.200">
    <property type="match status" value="1"/>
</dbReference>
<gene>
    <name evidence="13" type="ORF">BECKTUN1418E_GA0071001_105213</name>
    <name evidence="12" type="ORF">BECKTUN1418F_GA0071002_105513</name>
</gene>
<dbReference type="Gene3D" id="1.10.10.2200">
    <property type="match status" value="1"/>
</dbReference>
<dbReference type="Pfam" id="PF08477">
    <property type="entry name" value="Roc"/>
    <property type="match status" value="1"/>
</dbReference>
<feature type="domain" description="Roc" evidence="11">
    <location>
        <begin position="526"/>
        <end position="699"/>
    </location>
</feature>
<dbReference type="Gene3D" id="3.40.50.300">
    <property type="entry name" value="P-loop containing nucleotide triphosphate hydrolases"/>
    <property type="match status" value="2"/>
</dbReference>
<keyword evidence="6" id="KW-0067">ATP-binding</keyword>
<dbReference type="EMBL" id="CAADFV010000052">
    <property type="protein sequence ID" value="VFK59208.1"/>
    <property type="molecule type" value="Genomic_DNA"/>
</dbReference>
<dbReference type="PANTHER" id="PTHR34825">
    <property type="entry name" value="CONSERVED PROTEIN, WITH A WEAK D-GALACTARATE DEHYDRATASE/ALTRONATE HYDROLASE DOMAIN"/>
    <property type="match status" value="1"/>
</dbReference>
<evidence type="ECO:0000256" key="10">
    <source>
        <dbReference type="SAM" id="Phobius"/>
    </source>
</evidence>
<evidence type="ECO:0000256" key="2">
    <source>
        <dbReference type="ARBA" id="ARBA00022679"/>
    </source>
</evidence>
<dbReference type="PROSITE" id="PS51424">
    <property type="entry name" value="ROC"/>
    <property type="match status" value="1"/>
</dbReference>
<dbReference type="InterPro" id="IPR057263">
    <property type="entry name" value="COR-B"/>
</dbReference>
<evidence type="ECO:0000256" key="3">
    <source>
        <dbReference type="ARBA" id="ARBA00022737"/>
    </source>
</evidence>
<dbReference type="InterPro" id="IPR032171">
    <property type="entry name" value="COR-A"/>
</dbReference>
<proteinExistence type="predicted"/>
<dbReference type="SUPFAM" id="SSF52540">
    <property type="entry name" value="P-loop containing nucleoside triphosphate hydrolases"/>
    <property type="match status" value="2"/>
</dbReference>
<dbReference type="EC" id="2.7.11.1" evidence="1"/>
<dbReference type="Gene3D" id="1.10.10.10">
    <property type="entry name" value="Winged helix-like DNA-binding domain superfamily/Winged helix DNA-binding domain"/>
    <property type="match status" value="1"/>
</dbReference>
<dbReference type="GO" id="GO:0005524">
    <property type="term" value="F:ATP binding"/>
    <property type="evidence" value="ECO:0007669"/>
    <property type="project" value="UniProtKB-KW"/>
</dbReference>
<dbReference type="Pfam" id="PF08011">
    <property type="entry name" value="PDDEXK_9"/>
    <property type="match status" value="1"/>
</dbReference>
<keyword evidence="2" id="KW-0808">Transferase</keyword>
<dbReference type="InterPro" id="IPR018631">
    <property type="entry name" value="AAA-ATPase-like_dom"/>
</dbReference>
<protein>
    <recommendedName>
        <fullName evidence="1">non-specific serine/threonine protein kinase</fullName>
        <ecNumber evidence="1">2.7.11.1</ecNumber>
    </recommendedName>
</protein>
<dbReference type="AlphaFoldDB" id="A0A450ZM07"/>
<evidence type="ECO:0000313" key="13">
    <source>
        <dbReference type="EMBL" id="VFK59208.1"/>
    </source>
</evidence>
<feature type="transmembrane region" description="Helical" evidence="10">
    <location>
        <begin position="1061"/>
        <end position="1082"/>
    </location>
</feature>
<evidence type="ECO:0000256" key="9">
    <source>
        <dbReference type="ARBA" id="ARBA00048679"/>
    </source>
</evidence>